<evidence type="ECO:0000256" key="5">
    <source>
        <dbReference type="ARBA" id="ARBA00022692"/>
    </source>
</evidence>
<keyword evidence="2" id="KW-0813">Transport</keyword>
<comment type="similarity">
    <text evidence="8">Belongs to the NhaC Na(+)/H(+) (TC 2.A.35) antiporter family.</text>
</comment>
<feature type="transmembrane region" description="Helical" evidence="9">
    <location>
        <begin position="416"/>
        <end position="433"/>
    </location>
</feature>
<reference evidence="11 12" key="1">
    <citation type="submission" date="2020-06" db="EMBL/GenBank/DDBJ databases">
        <title>Complete Genome Sequence of Clostridium muelleri sp. nov. P21T, an Acid-Alcohol Producing Acetogen Isolated from Old Hay.</title>
        <authorList>
            <person name="Duncan K.E."/>
            <person name="Tanner R.S."/>
        </authorList>
    </citation>
    <scope>NUCLEOTIDE SEQUENCE [LARGE SCALE GENOMIC DNA]</scope>
    <source>
        <strain evidence="11 12">P21</strain>
    </source>
</reference>
<dbReference type="RefSeq" id="WP_169297331.1">
    <property type="nucleotide sequence ID" value="NZ_JABBNI010000014.1"/>
</dbReference>
<feature type="transmembrane region" description="Helical" evidence="9">
    <location>
        <begin position="220"/>
        <end position="239"/>
    </location>
</feature>
<keyword evidence="4" id="KW-1003">Cell membrane</keyword>
<evidence type="ECO:0000313" key="11">
    <source>
        <dbReference type="EMBL" id="NMM62732.1"/>
    </source>
</evidence>
<organism evidence="11 12">
    <name type="scientific">Clostridium muellerianum</name>
    <dbReference type="NCBI Taxonomy" id="2716538"/>
    <lineage>
        <taxon>Bacteria</taxon>
        <taxon>Bacillati</taxon>
        <taxon>Bacillota</taxon>
        <taxon>Clostridia</taxon>
        <taxon>Eubacteriales</taxon>
        <taxon>Clostridiaceae</taxon>
        <taxon>Clostridium</taxon>
    </lineage>
</organism>
<dbReference type="PANTHER" id="PTHR33451:SF3">
    <property type="entry name" value="MALATE-2H(+)_NA(+)-LACTATE ANTIPORTER"/>
    <property type="match status" value="1"/>
</dbReference>
<evidence type="ECO:0000256" key="6">
    <source>
        <dbReference type="ARBA" id="ARBA00022989"/>
    </source>
</evidence>
<keyword evidence="5 9" id="KW-0812">Transmembrane</keyword>
<feature type="transmembrane region" description="Helical" evidence="9">
    <location>
        <begin position="245"/>
        <end position="267"/>
    </location>
</feature>
<dbReference type="InterPro" id="IPR052180">
    <property type="entry name" value="NhaC_Na-H+_Antiporter"/>
</dbReference>
<keyword evidence="12" id="KW-1185">Reference proteome</keyword>
<proteinExistence type="inferred from homology"/>
<feature type="transmembrane region" description="Helical" evidence="9">
    <location>
        <begin position="181"/>
        <end position="199"/>
    </location>
</feature>
<evidence type="ECO:0000256" key="4">
    <source>
        <dbReference type="ARBA" id="ARBA00022475"/>
    </source>
</evidence>
<evidence type="ECO:0000256" key="2">
    <source>
        <dbReference type="ARBA" id="ARBA00022448"/>
    </source>
</evidence>
<protein>
    <submittedName>
        <fullName evidence="11">Na+/H+ antiporter NhaC family protein</fullName>
    </submittedName>
</protein>
<evidence type="ECO:0000256" key="8">
    <source>
        <dbReference type="ARBA" id="ARBA00038435"/>
    </source>
</evidence>
<feature type="transmembrane region" description="Helical" evidence="9">
    <location>
        <begin position="385"/>
        <end position="404"/>
    </location>
</feature>
<comment type="caution">
    <text evidence="11">The sequence shown here is derived from an EMBL/GenBank/DDBJ whole genome shotgun (WGS) entry which is preliminary data.</text>
</comment>
<dbReference type="Proteomes" id="UP000537131">
    <property type="component" value="Unassembled WGS sequence"/>
</dbReference>
<gene>
    <name evidence="11" type="ORF">HBE96_08490</name>
</gene>
<name>A0A7Y0HNJ4_9CLOT</name>
<dbReference type="EMBL" id="JABBNI010000014">
    <property type="protein sequence ID" value="NMM62732.1"/>
    <property type="molecule type" value="Genomic_DNA"/>
</dbReference>
<feature type="transmembrane region" description="Helical" evidence="9">
    <location>
        <begin position="288"/>
        <end position="314"/>
    </location>
</feature>
<sequence length="446" mass="48883">MDLIICFIITFLLLILSIYKGIFVVYPLVIGLILFFVAAVKRGYPAKKVFIMAYRGGKKSIIVIKIFVLIGAITAIWMASGTVSAIVYYGIKLLRPNIFILSAFLISSFVSVLIGTSFGTVGTVGIALIVIARGGGVNIAATAGAIIAGAYFGDRCSPMSSSASLVACITETNIYDNIKNMIKTCIMPFFISIIFYSVVSQIFPLHKASTDINSEILKVFDVNMIVLLPALVIIILSLFKVNVKISMLISIIIAFLLSIIIQHNGIINSIRFIILGYSMDKSNPLYSIIKGGGIISMLKTSLVIFVSSAFSGIFEETGMLNSIENMTYKANSRYKLFRNMIITGILTSAFGCSQAIAVILTHMLNKKAYEKNEMDNDTLAVDLENTAIIISALIPWNIALLLPIVNLGADASCIPYLFYLYILPIFNLIFFKFKSKQKHSICKQCT</sequence>
<comment type="subcellular location">
    <subcellularLocation>
        <location evidence="1">Cell membrane</location>
        <topology evidence="1">Multi-pass membrane protein</topology>
    </subcellularLocation>
</comment>
<evidence type="ECO:0000256" key="3">
    <source>
        <dbReference type="ARBA" id="ARBA00022449"/>
    </source>
</evidence>
<evidence type="ECO:0000256" key="1">
    <source>
        <dbReference type="ARBA" id="ARBA00004651"/>
    </source>
</evidence>
<feature type="transmembrane region" description="Helical" evidence="9">
    <location>
        <begin position="341"/>
        <end position="364"/>
    </location>
</feature>
<keyword evidence="7 9" id="KW-0472">Membrane</keyword>
<keyword evidence="6 9" id="KW-1133">Transmembrane helix</keyword>
<dbReference type="Pfam" id="PF03553">
    <property type="entry name" value="Na_H_antiporter"/>
    <property type="match status" value="1"/>
</dbReference>
<accession>A0A7Y0HNJ4</accession>
<evidence type="ECO:0000256" key="7">
    <source>
        <dbReference type="ARBA" id="ARBA00023136"/>
    </source>
</evidence>
<dbReference type="AlphaFoldDB" id="A0A7Y0HNJ4"/>
<dbReference type="GO" id="GO:0005886">
    <property type="term" value="C:plasma membrane"/>
    <property type="evidence" value="ECO:0007669"/>
    <property type="project" value="UniProtKB-SubCell"/>
</dbReference>
<keyword evidence="3" id="KW-0050">Antiport</keyword>
<dbReference type="GO" id="GO:0015297">
    <property type="term" value="F:antiporter activity"/>
    <property type="evidence" value="ECO:0007669"/>
    <property type="project" value="UniProtKB-KW"/>
</dbReference>
<feature type="transmembrane region" description="Helical" evidence="9">
    <location>
        <begin position="61"/>
        <end position="91"/>
    </location>
</feature>
<evidence type="ECO:0000313" key="12">
    <source>
        <dbReference type="Proteomes" id="UP000537131"/>
    </source>
</evidence>
<evidence type="ECO:0000259" key="10">
    <source>
        <dbReference type="Pfam" id="PF03553"/>
    </source>
</evidence>
<feature type="domain" description="Na+/H+ antiporter NhaC-like C-terminal" evidence="10">
    <location>
        <begin position="149"/>
        <end position="430"/>
    </location>
</feature>
<evidence type="ECO:0000256" key="9">
    <source>
        <dbReference type="SAM" id="Phobius"/>
    </source>
</evidence>
<feature type="transmembrane region" description="Helical" evidence="9">
    <location>
        <begin position="12"/>
        <end position="40"/>
    </location>
</feature>
<dbReference type="InterPro" id="IPR018461">
    <property type="entry name" value="Na/H_Antiport_NhaC-like_C"/>
</dbReference>
<dbReference type="PANTHER" id="PTHR33451">
    <property type="entry name" value="MALATE-2H(+)/NA(+)-LACTATE ANTIPORTER"/>
    <property type="match status" value="1"/>
</dbReference>
<feature type="transmembrane region" description="Helical" evidence="9">
    <location>
        <begin position="126"/>
        <end position="152"/>
    </location>
</feature>
<feature type="transmembrane region" description="Helical" evidence="9">
    <location>
        <begin position="97"/>
        <end position="114"/>
    </location>
</feature>